<dbReference type="SUPFAM" id="SSF56104">
    <property type="entry name" value="SAICAR synthase-like"/>
    <property type="match status" value="1"/>
</dbReference>
<proteinExistence type="inferred from homology"/>
<comment type="similarity">
    <text evidence="1 4">Belongs to the inositol phosphokinase (IPK) family.</text>
</comment>
<organism evidence="6">
    <name type="scientific">Melampsora larici-populina (strain 98AG31 / pathotype 3-4-7)</name>
    <name type="common">Poplar leaf rust fungus</name>
    <dbReference type="NCBI Taxonomy" id="747676"/>
    <lineage>
        <taxon>Eukaryota</taxon>
        <taxon>Fungi</taxon>
        <taxon>Dikarya</taxon>
        <taxon>Basidiomycota</taxon>
        <taxon>Pucciniomycotina</taxon>
        <taxon>Pucciniomycetes</taxon>
        <taxon>Pucciniales</taxon>
        <taxon>Melampsoraceae</taxon>
        <taxon>Melampsora</taxon>
    </lineage>
</organism>
<dbReference type="Pfam" id="PF03770">
    <property type="entry name" value="IPK"/>
    <property type="match status" value="1"/>
</dbReference>
<dbReference type="EC" id="2.7.-.-" evidence="4"/>
<dbReference type="GO" id="GO:0000824">
    <property type="term" value="F:inositol-1,4,5,6-tetrakisphosphate 3-kinase activity"/>
    <property type="evidence" value="ECO:0007669"/>
    <property type="project" value="TreeGrafter"/>
</dbReference>
<dbReference type="HOGENOM" id="CLU_042569_4_0_1"/>
<keyword evidence="3 4" id="KW-0418">Kinase</keyword>
<evidence type="ECO:0000256" key="1">
    <source>
        <dbReference type="ARBA" id="ARBA00007374"/>
    </source>
</evidence>
<dbReference type="GO" id="GO:0008440">
    <property type="term" value="F:inositol-1,4,5-trisphosphate 3-kinase activity"/>
    <property type="evidence" value="ECO:0007669"/>
    <property type="project" value="TreeGrafter"/>
</dbReference>
<sequence length="129" mass="14950">QKQFLLMEDLTGQLQSPCVLDLKMGTRQYGIDASPAKKISQTTKCKQTTSGNLGVRICGMQVFKASQNCYTFQDKYFGRKVSTEDFTSTLTDFFHDGERFLYYHIPDMLHKLYKLASIISKLDRYRFYA</sequence>
<evidence type="ECO:0000313" key="5">
    <source>
        <dbReference type="EMBL" id="EGG11272.1"/>
    </source>
</evidence>
<dbReference type="PANTHER" id="PTHR12400">
    <property type="entry name" value="INOSITOL POLYPHOSPHATE KINASE"/>
    <property type="match status" value="1"/>
</dbReference>
<dbReference type="InterPro" id="IPR038286">
    <property type="entry name" value="IPK_sf"/>
</dbReference>
<dbReference type="Proteomes" id="UP000001072">
    <property type="component" value="Unassembled WGS sequence"/>
</dbReference>
<dbReference type="GO" id="GO:0005634">
    <property type="term" value="C:nucleus"/>
    <property type="evidence" value="ECO:0007669"/>
    <property type="project" value="TreeGrafter"/>
</dbReference>
<keyword evidence="2 4" id="KW-0808">Transferase</keyword>
<evidence type="ECO:0000313" key="6">
    <source>
        <dbReference type="Proteomes" id="UP000001072"/>
    </source>
</evidence>
<dbReference type="Gene3D" id="3.30.470.160">
    <property type="entry name" value="Inositol polyphosphate kinase"/>
    <property type="match status" value="1"/>
</dbReference>
<feature type="non-terminal residue" evidence="5">
    <location>
        <position position="1"/>
    </location>
</feature>
<dbReference type="RefSeq" id="XP_007405874.1">
    <property type="nucleotide sequence ID" value="XM_007405812.1"/>
</dbReference>
<keyword evidence="6" id="KW-1185">Reference proteome</keyword>
<dbReference type="eggNOG" id="KOG1620">
    <property type="taxonomic scope" value="Eukaryota"/>
</dbReference>
<protein>
    <recommendedName>
        <fullName evidence="4">Kinase</fullName>
        <ecNumber evidence="4">2.7.-.-</ecNumber>
    </recommendedName>
</protein>
<reference evidence="6" key="1">
    <citation type="journal article" date="2011" name="Proc. Natl. Acad. Sci. U.S.A.">
        <title>Obligate biotrophy features unraveled by the genomic analysis of rust fungi.</title>
        <authorList>
            <person name="Duplessis S."/>
            <person name="Cuomo C.A."/>
            <person name="Lin Y.-C."/>
            <person name="Aerts A."/>
            <person name="Tisserant E."/>
            <person name="Veneault-Fourrey C."/>
            <person name="Joly D.L."/>
            <person name="Hacquard S."/>
            <person name="Amselem J."/>
            <person name="Cantarel B.L."/>
            <person name="Chiu R."/>
            <person name="Coutinho P.M."/>
            <person name="Feau N."/>
            <person name="Field M."/>
            <person name="Frey P."/>
            <person name="Gelhaye E."/>
            <person name="Goldberg J."/>
            <person name="Grabherr M.G."/>
            <person name="Kodira C.D."/>
            <person name="Kohler A."/>
            <person name="Kuees U."/>
            <person name="Lindquist E.A."/>
            <person name="Lucas S.M."/>
            <person name="Mago R."/>
            <person name="Mauceli E."/>
            <person name="Morin E."/>
            <person name="Murat C."/>
            <person name="Pangilinan J.L."/>
            <person name="Park R."/>
            <person name="Pearson M."/>
            <person name="Quesneville H."/>
            <person name="Rouhier N."/>
            <person name="Sakthikumar S."/>
            <person name="Salamov A.A."/>
            <person name="Schmutz J."/>
            <person name="Selles B."/>
            <person name="Shapiro H."/>
            <person name="Tanguay P."/>
            <person name="Tuskan G.A."/>
            <person name="Henrissat B."/>
            <person name="Van de Peer Y."/>
            <person name="Rouze P."/>
            <person name="Ellis J.G."/>
            <person name="Dodds P.N."/>
            <person name="Schein J.E."/>
            <person name="Zhong S."/>
            <person name="Hamelin R.C."/>
            <person name="Grigoriev I.V."/>
            <person name="Szabo L.J."/>
            <person name="Martin F."/>
        </authorList>
    </citation>
    <scope>NUCLEOTIDE SEQUENCE [LARGE SCALE GENOMIC DNA]</scope>
    <source>
        <strain evidence="6">98AG31 / pathotype 3-4-7</strain>
    </source>
</reference>
<dbReference type="GeneID" id="18927037"/>
<evidence type="ECO:0000256" key="4">
    <source>
        <dbReference type="RuleBase" id="RU363090"/>
    </source>
</evidence>
<dbReference type="OrthoDB" id="2573163at2759"/>
<dbReference type="EMBL" id="GL883093">
    <property type="protein sequence ID" value="EGG11272.1"/>
    <property type="molecule type" value="Genomic_DNA"/>
</dbReference>
<dbReference type="GO" id="GO:0046854">
    <property type="term" value="P:phosphatidylinositol phosphate biosynthetic process"/>
    <property type="evidence" value="ECO:0007669"/>
    <property type="project" value="TreeGrafter"/>
</dbReference>
<dbReference type="InterPro" id="IPR005522">
    <property type="entry name" value="IPK"/>
</dbReference>
<gene>
    <name evidence="5" type="ORF">MELLADRAFT_28815</name>
</gene>
<dbReference type="GO" id="GO:0032958">
    <property type="term" value="P:inositol phosphate biosynthetic process"/>
    <property type="evidence" value="ECO:0007669"/>
    <property type="project" value="InterPro"/>
</dbReference>
<feature type="non-terminal residue" evidence="5">
    <location>
        <position position="129"/>
    </location>
</feature>
<dbReference type="GO" id="GO:0005737">
    <property type="term" value="C:cytoplasm"/>
    <property type="evidence" value="ECO:0007669"/>
    <property type="project" value="TreeGrafter"/>
</dbReference>
<evidence type="ECO:0000256" key="3">
    <source>
        <dbReference type="ARBA" id="ARBA00022777"/>
    </source>
</evidence>
<dbReference type="STRING" id="747676.F4R8T6"/>
<name>F4R8T6_MELLP</name>
<dbReference type="AlphaFoldDB" id="F4R8T6"/>
<dbReference type="PANTHER" id="PTHR12400:SF21">
    <property type="entry name" value="KINASE"/>
    <property type="match status" value="1"/>
</dbReference>
<dbReference type="InParanoid" id="F4R8T6"/>
<dbReference type="VEuPathDB" id="FungiDB:MELLADRAFT_28815"/>
<dbReference type="KEGG" id="mlr:MELLADRAFT_28815"/>
<evidence type="ECO:0000256" key="2">
    <source>
        <dbReference type="ARBA" id="ARBA00022679"/>
    </source>
</evidence>
<accession>F4R8T6</accession>